<feature type="region of interest" description="Disordered" evidence="1">
    <location>
        <begin position="1"/>
        <end position="42"/>
    </location>
</feature>
<feature type="compositionally biased region" description="Polar residues" evidence="1">
    <location>
        <begin position="33"/>
        <end position="42"/>
    </location>
</feature>
<feature type="compositionally biased region" description="Basic and acidic residues" evidence="1">
    <location>
        <begin position="264"/>
        <end position="287"/>
    </location>
</feature>
<reference evidence="2" key="1">
    <citation type="submission" date="2021-02" db="EMBL/GenBank/DDBJ databases">
        <title>Genome sequence Cadophora malorum strain M34.</title>
        <authorList>
            <person name="Stefanovic E."/>
            <person name="Vu D."/>
            <person name="Scully C."/>
            <person name="Dijksterhuis J."/>
            <person name="Roader J."/>
            <person name="Houbraken J."/>
        </authorList>
    </citation>
    <scope>NUCLEOTIDE SEQUENCE</scope>
    <source>
        <strain evidence="2">M34</strain>
    </source>
</reference>
<feature type="compositionally biased region" description="Pro residues" evidence="1">
    <location>
        <begin position="1"/>
        <end position="10"/>
    </location>
</feature>
<dbReference type="EMBL" id="JAFJYH010000088">
    <property type="protein sequence ID" value="KAG4420254.1"/>
    <property type="molecule type" value="Genomic_DNA"/>
</dbReference>
<dbReference type="AlphaFoldDB" id="A0A8H7WBB1"/>
<name>A0A8H7WBB1_9HELO</name>
<protein>
    <submittedName>
        <fullName evidence="2">Uncharacterized protein</fullName>
    </submittedName>
</protein>
<proteinExistence type="predicted"/>
<accession>A0A8H7WBB1</accession>
<comment type="caution">
    <text evidence="2">The sequence shown here is derived from an EMBL/GenBank/DDBJ whole genome shotgun (WGS) entry which is preliminary data.</text>
</comment>
<sequence length="585" mass="65088">MGIYSPPPNIRPISSTQPQSHRHPHSRPYVQAPSRSQTYPSVNTTSYQNIRGQAPTNLTLENASLHSQLIALRRELARREAQQSQPLRERREAELLDGSAKARLSPQFYSQVPLPAQYSSQSQMQYQVPGQSQYLGQSQSQYQTQAQTRLIPTESDPTLRAAIEDLHASIIDFAAVYSCSDFGGRGSGSRKEKGRHGDKARRGSAGTEAEVWSEIPATLKPGIREVEVRRGVFLPSVLRTSQSASYSSKRSSRRSSGYGSSSSEDSRRDRDRDRGRDRYEGRGSDGRREAGVRTLLAALLTREIYLAMWENAFFLADEENAVRTRYKERKKASLARASGTDGRDGRRDSRDSRDGRRGSKDSRRDSGGEFDVTERMITRSTILGDTYRDLWNSSPASAYTWRTQYFSVIYQELLASSSPSSSYPSSTSSYATSSSSITPTLLRYTSTLASCILSGELAPLFKRLSSKEDMEMRKELCGILARAVGAFVRLRVAGGEMGNRRVEVGDVGEGLRGDYWRGGEMVELGREMRDGRGYAGLERGGYDELDGRKVDVVVSPPVYVCREGRGGENGRRVLVPAVVVVEDEW</sequence>
<keyword evidence="3" id="KW-1185">Reference proteome</keyword>
<feature type="compositionally biased region" description="Basic and acidic residues" evidence="1">
    <location>
        <begin position="341"/>
        <end position="370"/>
    </location>
</feature>
<feature type="region of interest" description="Disordered" evidence="1">
    <location>
        <begin position="184"/>
        <end position="210"/>
    </location>
</feature>
<dbReference type="Proteomes" id="UP000664132">
    <property type="component" value="Unassembled WGS sequence"/>
</dbReference>
<organism evidence="2 3">
    <name type="scientific">Cadophora malorum</name>
    <dbReference type="NCBI Taxonomy" id="108018"/>
    <lineage>
        <taxon>Eukaryota</taxon>
        <taxon>Fungi</taxon>
        <taxon>Dikarya</taxon>
        <taxon>Ascomycota</taxon>
        <taxon>Pezizomycotina</taxon>
        <taxon>Leotiomycetes</taxon>
        <taxon>Helotiales</taxon>
        <taxon>Ploettnerulaceae</taxon>
        <taxon>Cadophora</taxon>
    </lineage>
</organism>
<feature type="compositionally biased region" description="Low complexity" evidence="1">
    <location>
        <begin position="245"/>
        <end position="263"/>
    </location>
</feature>
<evidence type="ECO:0000313" key="2">
    <source>
        <dbReference type="EMBL" id="KAG4420254.1"/>
    </source>
</evidence>
<evidence type="ECO:0000256" key="1">
    <source>
        <dbReference type="SAM" id="MobiDB-lite"/>
    </source>
</evidence>
<evidence type="ECO:0000313" key="3">
    <source>
        <dbReference type="Proteomes" id="UP000664132"/>
    </source>
</evidence>
<gene>
    <name evidence="2" type="ORF">IFR04_006632</name>
</gene>
<feature type="region of interest" description="Disordered" evidence="1">
    <location>
        <begin position="329"/>
        <end position="370"/>
    </location>
</feature>
<feature type="region of interest" description="Disordered" evidence="1">
    <location>
        <begin position="244"/>
        <end position="287"/>
    </location>
</feature>
<dbReference type="OrthoDB" id="3561629at2759"/>
<feature type="compositionally biased region" description="Basic and acidic residues" evidence="1">
    <location>
        <begin position="189"/>
        <end position="201"/>
    </location>
</feature>